<dbReference type="Proteomes" id="UP000694853">
    <property type="component" value="Unplaced"/>
</dbReference>
<dbReference type="RefSeq" id="XP_027355299.1">
    <property type="nucleotide sequence ID" value="XM_027499498.1"/>
</dbReference>
<dbReference type="Pfam" id="PF13962">
    <property type="entry name" value="PGG"/>
    <property type="match status" value="1"/>
</dbReference>
<feature type="transmembrane region" description="Helical" evidence="3">
    <location>
        <begin position="342"/>
        <end position="363"/>
    </location>
</feature>
<proteinExistence type="predicted"/>
<dbReference type="KEGG" id="aprc:113865124"/>
<dbReference type="InterPro" id="IPR036770">
    <property type="entry name" value="Ankyrin_rpt-contain_sf"/>
</dbReference>
<feature type="transmembrane region" description="Helical" evidence="3">
    <location>
        <begin position="372"/>
        <end position="392"/>
    </location>
</feature>
<keyword evidence="3" id="KW-0472">Membrane</keyword>
<feature type="transmembrane region" description="Helical" evidence="3">
    <location>
        <begin position="398"/>
        <end position="423"/>
    </location>
</feature>
<dbReference type="PROSITE" id="PS50088">
    <property type="entry name" value="ANK_REPEAT"/>
    <property type="match status" value="1"/>
</dbReference>
<dbReference type="Pfam" id="PF00023">
    <property type="entry name" value="Ank"/>
    <property type="match status" value="1"/>
</dbReference>
<dbReference type="InterPro" id="IPR002110">
    <property type="entry name" value="Ankyrin_rpt"/>
</dbReference>
<dbReference type="AlphaFoldDB" id="A0A8B8LKF3"/>
<dbReference type="SMART" id="SM00248">
    <property type="entry name" value="ANK"/>
    <property type="match status" value="5"/>
</dbReference>
<dbReference type="PANTHER" id="PTHR24128:SF87">
    <property type="entry name" value="ANKYRIN REPEAT FAMILY PROTEIN"/>
    <property type="match status" value="1"/>
</dbReference>
<feature type="domain" description="PGG" evidence="4">
    <location>
        <begin position="282"/>
        <end position="391"/>
    </location>
</feature>
<evidence type="ECO:0000313" key="5">
    <source>
        <dbReference type="Proteomes" id="UP000694853"/>
    </source>
</evidence>
<dbReference type="InterPro" id="IPR026961">
    <property type="entry name" value="PGG_dom"/>
</dbReference>
<evidence type="ECO:0000259" key="4">
    <source>
        <dbReference type="Pfam" id="PF13962"/>
    </source>
</evidence>
<feature type="repeat" description="ANK" evidence="2">
    <location>
        <begin position="188"/>
        <end position="220"/>
    </location>
</feature>
<dbReference type="Gene3D" id="1.25.40.20">
    <property type="entry name" value="Ankyrin repeat-containing domain"/>
    <property type="match status" value="1"/>
</dbReference>
<dbReference type="PROSITE" id="PS50297">
    <property type="entry name" value="ANK_REP_REGION"/>
    <property type="match status" value="1"/>
</dbReference>
<dbReference type="PANTHER" id="PTHR24128">
    <property type="entry name" value="HOMEOBOX PROTEIN WARIAI"/>
    <property type="match status" value="1"/>
</dbReference>
<feature type="transmembrane region" description="Helical" evidence="3">
    <location>
        <begin position="288"/>
        <end position="305"/>
    </location>
</feature>
<evidence type="ECO:0000256" key="2">
    <source>
        <dbReference type="PROSITE-ProRule" id="PRU00023"/>
    </source>
</evidence>
<name>A0A8B8LKF3_ABRPR</name>
<dbReference type="GeneID" id="113865124"/>
<evidence type="ECO:0000256" key="1">
    <source>
        <dbReference type="ARBA" id="ARBA00004413"/>
    </source>
</evidence>
<organism evidence="5 6">
    <name type="scientific">Abrus precatorius</name>
    <name type="common">Indian licorice</name>
    <name type="synonym">Glycine abrus</name>
    <dbReference type="NCBI Taxonomy" id="3816"/>
    <lineage>
        <taxon>Eukaryota</taxon>
        <taxon>Viridiplantae</taxon>
        <taxon>Streptophyta</taxon>
        <taxon>Embryophyta</taxon>
        <taxon>Tracheophyta</taxon>
        <taxon>Spermatophyta</taxon>
        <taxon>Magnoliopsida</taxon>
        <taxon>eudicotyledons</taxon>
        <taxon>Gunneridae</taxon>
        <taxon>Pentapetalae</taxon>
        <taxon>rosids</taxon>
        <taxon>fabids</taxon>
        <taxon>Fabales</taxon>
        <taxon>Fabaceae</taxon>
        <taxon>Papilionoideae</taxon>
        <taxon>50 kb inversion clade</taxon>
        <taxon>NPAAA clade</taxon>
        <taxon>indigoferoid/millettioid clade</taxon>
        <taxon>Abreae</taxon>
        <taxon>Abrus</taxon>
    </lineage>
</organism>
<keyword evidence="2" id="KW-0040">ANK repeat</keyword>
<keyword evidence="3" id="KW-1133">Transmembrane helix</keyword>
<keyword evidence="3" id="KW-0812">Transmembrane</keyword>
<dbReference type="GO" id="GO:0005886">
    <property type="term" value="C:plasma membrane"/>
    <property type="evidence" value="ECO:0007669"/>
    <property type="project" value="UniProtKB-SubCell"/>
</dbReference>
<sequence>MNIMNNDKLNAAALEGDINLLYTLIQEDPHILNHNDSTPFIDTPLHIASSCGHLHFVTEIMRLKPSYAWKLNQQGLAPIHLALLHGHNPVVLRFVDINKDLVRVKGREGITPIHLVSQVGYVDLLVHFLLLCPDSIQDVNVRSETSLHIAVRNEQYEALQVLVGWLKINDEKSAMDFEETLLNWKDDVGNTILHVSVQTNNLQALQLLVETNIDFGAKNSENKTALDIAANEEIKSILERAGAKRDTPVTEHAPTFVHKLKSNITVLDRIIILIFRIRRDLTEDQRNAFLIVAALVATAAYQSALSPPGGVYQANGGDSSIKFMATAPRGNAGRSVMDGGDFLALSLLNTLAFLISTLVIFVLTPNGKMRKILFAPMFWFANCYLYSMSVISPNYASILVYYILLFLLNLLTLVVCFSFPVVYKRLWDPANRKVVTKNSMKRNNVW</sequence>
<evidence type="ECO:0000256" key="3">
    <source>
        <dbReference type="SAM" id="Phobius"/>
    </source>
</evidence>
<reference evidence="5" key="1">
    <citation type="journal article" date="2019" name="Toxins">
        <title>Detection of Abrin-Like and Prepropulchellin-Like Toxin Genes and Transcripts Using Whole Genome Sequencing and Full-Length Transcript Sequencing of Abrus precatorius.</title>
        <authorList>
            <person name="Hovde B.T."/>
            <person name="Daligault H.E."/>
            <person name="Hanschen E.R."/>
            <person name="Kunde Y.A."/>
            <person name="Johnson M.B."/>
            <person name="Starkenburg S.R."/>
            <person name="Johnson S.L."/>
        </authorList>
    </citation>
    <scope>NUCLEOTIDE SEQUENCE [LARGE SCALE GENOMIC DNA]</scope>
</reference>
<reference evidence="6" key="2">
    <citation type="submission" date="2025-08" db="UniProtKB">
        <authorList>
            <consortium name="RefSeq"/>
        </authorList>
    </citation>
    <scope>IDENTIFICATION</scope>
    <source>
        <tissue evidence="6">Young leaves</tissue>
    </source>
</reference>
<keyword evidence="5" id="KW-1185">Reference proteome</keyword>
<dbReference type="Pfam" id="PF12796">
    <property type="entry name" value="Ank_2"/>
    <property type="match status" value="1"/>
</dbReference>
<protein>
    <submittedName>
        <fullName evidence="6">Ankyrin repeat-containing protein BDA1-like</fullName>
    </submittedName>
</protein>
<accession>A0A8B8LKF3</accession>
<dbReference type="OrthoDB" id="7729168at2759"/>
<dbReference type="SUPFAM" id="SSF48403">
    <property type="entry name" value="Ankyrin repeat"/>
    <property type="match status" value="1"/>
</dbReference>
<evidence type="ECO:0000313" key="6">
    <source>
        <dbReference type="RefSeq" id="XP_027355299.1"/>
    </source>
</evidence>
<gene>
    <name evidence="6" type="primary">LOC113865124</name>
</gene>
<comment type="subcellular location">
    <subcellularLocation>
        <location evidence="1">Cell membrane</location>
        <topology evidence="1">Peripheral membrane protein</topology>
        <orientation evidence="1">Cytoplasmic side</orientation>
    </subcellularLocation>
</comment>